<dbReference type="Gramene" id="TraesSYM2B03G00874410.1">
    <property type="protein sequence ID" value="TraesSYM2B03G00874410.1.CDS1"/>
    <property type="gene ID" value="TraesSYM2B03G00874410"/>
</dbReference>
<feature type="domain" description="DUF4283" evidence="1">
    <location>
        <begin position="15"/>
        <end position="93"/>
    </location>
</feature>
<accession>A0A3B6C045</accession>
<dbReference type="Gramene" id="TraesLDM2B03G00864690.1">
    <property type="protein sequence ID" value="TraesLDM2B03G00864690.1.CDS1"/>
    <property type="gene ID" value="TraesLDM2B03G00864690"/>
</dbReference>
<dbReference type="Gramene" id="TraesCS2B03G0294100.1">
    <property type="protein sequence ID" value="TraesCS2B03G0294100.1.CDS1"/>
    <property type="gene ID" value="TraesCS2B03G0294100"/>
</dbReference>
<dbReference type="PANTHER" id="PTHR31286">
    <property type="entry name" value="GLYCINE-RICH CELL WALL STRUCTURAL PROTEIN 1.8-LIKE"/>
    <property type="match status" value="1"/>
</dbReference>
<dbReference type="Gramene" id="TraesCAD_scaffold_041606_01G000100.1">
    <property type="protein sequence ID" value="TraesCAD_scaffold_041606_01G000100.1"/>
    <property type="gene ID" value="TraesCAD_scaffold_041606_01G000100"/>
</dbReference>
<dbReference type="Gramene" id="TraesCS2B02G120500.1">
    <property type="protein sequence ID" value="TraesCS2B02G120500.1.cds1"/>
    <property type="gene ID" value="TraesCS2B02G120500"/>
</dbReference>
<dbReference type="InterPro" id="IPR025558">
    <property type="entry name" value="DUF4283"/>
</dbReference>
<keyword evidence="3" id="KW-1185">Reference proteome</keyword>
<dbReference type="InterPro" id="IPR040256">
    <property type="entry name" value="At4g02000-like"/>
</dbReference>
<dbReference type="Gramene" id="TraesJAG2B03G00862810.1">
    <property type="protein sequence ID" value="TraesJAG2B03G00862810.1.CDS1"/>
    <property type="gene ID" value="TraesJAG2B03G00862810"/>
</dbReference>
<dbReference type="PANTHER" id="PTHR31286:SF166">
    <property type="entry name" value="OS01G0177800 PROTEIN"/>
    <property type="match status" value="1"/>
</dbReference>
<sequence>MLEDEDEADPVDPARALVGKVLASNVLHIQTISAAMRPAWGNPKGRQLHLAGDNIFVPEFGSQADRARVMNGSPWTVGKHAVLLKLFDADTQPLQVKIDHLAAWARILALPPRLMKVKFEMEFAKPIGKIIHVESDADG</sequence>
<evidence type="ECO:0000313" key="2">
    <source>
        <dbReference type="EnsemblPlants" id="TraesCS2B02G120500.1.cds1"/>
    </source>
</evidence>
<dbReference type="OrthoDB" id="686405at2759"/>
<reference evidence="2" key="1">
    <citation type="submission" date="2018-08" db="EMBL/GenBank/DDBJ databases">
        <authorList>
            <person name="Rossello M."/>
        </authorList>
    </citation>
    <scope>NUCLEOTIDE SEQUENCE [LARGE SCALE GENOMIC DNA]</scope>
    <source>
        <strain evidence="2">cv. Chinese Spring</strain>
    </source>
</reference>
<reference evidence="2" key="2">
    <citation type="submission" date="2018-10" db="UniProtKB">
        <authorList>
            <consortium name="EnsemblPlants"/>
        </authorList>
    </citation>
    <scope>IDENTIFICATION</scope>
</reference>
<dbReference type="Gramene" id="TraesRN2B0100299300.1">
    <property type="protein sequence ID" value="TraesRN2B0100299300.1"/>
    <property type="gene ID" value="TraesRN2B0100299300"/>
</dbReference>
<protein>
    <recommendedName>
        <fullName evidence="1">DUF4283 domain-containing protein</fullName>
    </recommendedName>
</protein>
<dbReference type="EnsemblPlants" id="TraesCS2B02G120500.1">
    <property type="protein sequence ID" value="TraesCS2B02G120500.1.cds1"/>
    <property type="gene ID" value="TraesCS2B02G120500"/>
</dbReference>
<dbReference type="Gramene" id="TraesWEE_scaffold_044462_01G000200.1">
    <property type="protein sequence ID" value="TraesWEE_scaffold_044462_01G000200.1"/>
    <property type="gene ID" value="TraesWEE_scaffold_044462_01G000200"/>
</dbReference>
<dbReference type="OMA" id="MELWARI"/>
<dbReference type="Gramene" id="TraesARI2B03G00873880.1">
    <property type="protein sequence ID" value="TraesARI2B03G00873880.1.CDS1"/>
    <property type="gene ID" value="TraesARI2B03G00873880"/>
</dbReference>
<proteinExistence type="predicted"/>
<dbReference type="Gramene" id="TraesJUL2B03G00868050.1">
    <property type="protein sequence ID" value="TraesJUL2B03G00868050.1.CDS1"/>
    <property type="gene ID" value="TraesJUL2B03G00868050"/>
</dbReference>
<dbReference type="Proteomes" id="UP000019116">
    <property type="component" value="Chromosome 2B"/>
</dbReference>
<dbReference type="STRING" id="4565.A0A3B6C045"/>
<dbReference type="Gramene" id="TraesNOR2B03G00874420.1">
    <property type="protein sequence ID" value="TraesNOR2B03G00874420.1.CDS1"/>
    <property type="gene ID" value="TraesNOR2B03G00874420"/>
</dbReference>
<dbReference type="Gramene" id="TraesLAC2B03G00859890.1">
    <property type="protein sequence ID" value="TraesLAC2B03G00859890.1.CDS1"/>
    <property type="gene ID" value="TraesLAC2B03G00859890"/>
</dbReference>
<name>A0A3B6C045_WHEAT</name>
<evidence type="ECO:0000313" key="3">
    <source>
        <dbReference type="Proteomes" id="UP000019116"/>
    </source>
</evidence>
<dbReference type="Gramene" id="TraesSTA2B03G00863910.1">
    <property type="protein sequence ID" value="TraesSTA2B03G00863910.1.CDS1"/>
    <property type="gene ID" value="TraesSTA2B03G00863910"/>
</dbReference>
<dbReference type="Pfam" id="PF14111">
    <property type="entry name" value="DUF4283"/>
    <property type="match status" value="1"/>
</dbReference>
<organism evidence="2">
    <name type="scientific">Triticum aestivum</name>
    <name type="common">Wheat</name>
    <dbReference type="NCBI Taxonomy" id="4565"/>
    <lineage>
        <taxon>Eukaryota</taxon>
        <taxon>Viridiplantae</taxon>
        <taxon>Streptophyta</taxon>
        <taxon>Embryophyta</taxon>
        <taxon>Tracheophyta</taxon>
        <taxon>Spermatophyta</taxon>
        <taxon>Magnoliopsida</taxon>
        <taxon>Liliopsida</taxon>
        <taxon>Poales</taxon>
        <taxon>Poaceae</taxon>
        <taxon>BOP clade</taxon>
        <taxon>Pooideae</taxon>
        <taxon>Triticodae</taxon>
        <taxon>Triticeae</taxon>
        <taxon>Triticinae</taxon>
        <taxon>Triticum</taxon>
    </lineage>
</organism>
<dbReference type="Gramene" id="TraesROB_scaffold_007909_01G000300.1">
    <property type="protein sequence ID" value="TraesROB_scaffold_007909_01G000300.1"/>
    <property type="gene ID" value="TraesROB_scaffold_007909_01G000300"/>
</dbReference>
<dbReference type="AlphaFoldDB" id="A0A3B6C045"/>
<dbReference type="Gramene" id="TraesCLE_scaffold_004372_01G000100.1">
    <property type="protein sequence ID" value="TraesCLE_scaffold_004372_01G000100.1"/>
    <property type="gene ID" value="TraesCLE_scaffold_004372_01G000100"/>
</dbReference>
<evidence type="ECO:0000259" key="1">
    <source>
        <dbReference type="Pfam" id="PF14111"/>
    </source>
</evidence>